<evidence type="ECO:0000256" key="1">
    <source>
        <dbReference type="SAM" id="MobiDB-lite"/>
    </source>
</evidence>
<feature type="compositionally biased region" description="Basic residues" evidence="1">
    <location>
        <begin position="227"/>
        <end position="236"/>
    </location>
</feature>
<accession>A0A177WX31</accession>
<dbReference type="Pfam" id="PF08208">
    <property type="entry name" value="RNA_polI_A34"/>
    <property type="match status" value="1"/>
</dbReference>
<evidence type="ECO:0000313" key="3">
    <source>
        <dbReference type="Proteomes" id="UP000077115"/>
    </source>
</evidence>
<dbReference type="OrthoDB" id="6921389at2759"/>
<dbReference type="EMBL" id="DS022313">
    <property type="protein sequence ID" value="OAJ44649.1"/>
    <property type="molecule type" value="Genomic_DNA"/>
</dbReference>
<protein>
    <submittedName>
        <fullName evidence="2">Uncharacterized protein</fullName>
    </submittedName>
</protein>
<feature type="compositionally biased region" description="Polar residues" evidence="1">
    <location>
        <begin position="1"/>
        <end position="10"/>
    </location>
</feature>
<feature type="region of interest" description="Disordered" evidence="1">
    <location>
        <begin position="1"/>
        <end position="23"/>
    </location>
</feature>
<reference evidence="2 3" key="1">
    <citation type="submission" date="2006-10" db="EMBL/GenBank/DDBJ databases">
        <title>The Genome Sequence of Batrachochytrium dendrobatidis JEL423.</title>
        <authorList>
            <consortium name="The Broad Institute Genome Sequencing Platform"/>
            <person name="Birren B."/>
            <person name="Lander E."/>
            <person name="Galagan J."/>
            <person name="Cuomo C."/>
            <person name="Devon K."/>
            <person name="Jaffe D."/>
            <person name="Butler J."/>
            <person name="Alvarez P."/>
            <person name="Gnerre S."/>
            <person name="Grabherr M."/>
            <person name="Kleber M."/>
            <person name="Mauceli E."/>
            <person name="Brockman W."/>
            <person name="Young S."/>
            <person name="LaButti K."/>
            <person name="Sykes S."/>
            <person name="DeCaprio D."/>
            <person name="Crawford M."/>
            <person name="Koehrsen M."/>
            <person name="Engels R."/>
            <person name="Montgomery P."/>
            <person name="Pearson M."/>
            <person name="Howarth C."/>
            <person name="Larson L."/>
            <person name="White J."/>
            <person name="O'Leary S."/>
            <person name="Kodira C."/>
            <person name="Zeng Q."/>
            <person name="Yandava C."/>
            <person name="Alvarado L."/>
            <person name="Longcore J."/>
            <person name="James T."/>
        </authorList>
    </citation>
    <scope>NUCLEOTIDE SEQUENCE [LARGE SCALE GENOMIC DNA]</scope>
    <source>
        <strain evidence="2 3">JEL423</strain>
    </source>
</reference>
<dbReference type="Gene3D" id="6.20.250.70">
    <property type="match status" value="1"/>
</dbReference>
<dbReference type="InterPro" id="IPR013240">
    <property type="entry name" value="DNA-dir_RNA_pol1_su_RPA34"/>
</dbReference>
<dbReference type="Proteomes" id="UP000077115">
    <property type="component" value="Unassembled WGS sequence"/>
</dbReference>
<dbReference type="GO" id="GO:0006360">
    <property type="term" value="P:transcription by RNA polymerase I"/>
    <property type="evidence" value="ECO:0007669"/>
    <property type="project" value="InterPro"/>
</dbReference>
<dbReference type="AlphaFoldDB" id="A0A177WX31"/>
<gene>
    <name evidence="2" type="ORF">BDEG_27859</name>
</gene>
<name>A0A177WX31_BATDL</name>
<evidence type="ECO:0000313" key="2">
    <source>
        <dbReference type="EMBL" id="OAJ44649.1"/>
    </source>
</evidence>
<sequence length="236" mass="26262">MDQEHTSSWPFQPPHGLEKIPYTSSSLPVSNPLTFSASKPDSSSNETELWLFRVPMHFKIDDLESVNISETITTEPIQSKSSKDHSTYNMIQLLPNTNPETHMKLVDVGEMATMSILHPSDVHQGMRVGKRAFDRIVQIVPSHRVDPVLQEDTLINQGLKALDVPYTPRTPKTGLELQSLPFGFHSGERLVKISKKRSAHSSSSVSETATLPIKIKSKGVTPSKSNPKVKKSKKTE</sequence>
<dbReference type="VEuPathDB" id="FungiDB:BDEG_27859"/>
<reference evidence="2 3" key="2">
    <citation type="submission" date="2016-05" db="EMBL/GenBank/DDBJ databases">
        <title>Lineage-specific infection strategies underlie the spectrum of fungal disease in amphibians.</title>
        <authorList>
            <person name="Cuomo C.A."/>
            <person name="Farrer R.A."/>
            <person name="James T."/>
            <person name="Longcore J."/>
            <person name="Birren B."/>
        </authorList>
    </citation>
    <scope>NUCLEOTIDE SEQUENCE [LARGE SCALE GENOMIC DNA]</scope>
    <source>
        <strain evidence="2 3">JEL423</strain>
    </source>
</reference>
<proteinExistence type="predicted"/>
<organism evidence="2 3">
    <name type="scientific">Batrachochytrium dendrobatidis (strain JEL423)</name>
    <dbReference type="NCBI Taxonomy" id="403673"/>
    <lineage>
        <taxon>Eukaryota</taxon>
        <taxon>Fungi</taxon>
        <taxon>Fungi incertae sedis</taxon>
        <taxon>Chytridiomycota</taxon>
        <taxon>Chytridiomycota incertae sedis</taxon>
        <taxon>Chytridiomycetes</taxon>
        <taxon>Rhizophydiales</taxon>
        <taxon>Rhizophydiales incertae sedis</taxon>
        <taxon>Batrachochytrium</taxon>
    </lineage>
</organism>
<feature type="region of interest" description="Disordered" evidence="1">
    <location>
        <begin position="195"/>
        <end position="236"/>
    </location>
</feature>